<organism evidence="2 3">
    <name type="scientific">Taeniopygia guttata</name>
    <name type="common">Zebra finch</name>
    <name type="synonym">Poephila guttata</name>
    <dbReference type="NCBI Taxonomy" id="59729"/>
    <lineage>
        <taxon>Eukaryota</taxon>
        <taxon>Metazoa</taxon>
        <taxon>Chordata</taxon>
        <taxon>Craniata</taxon>
        <taxon>Vertebrata</taxon>
        <taxon>Euteleostomi</taxon>
        <taxon>Archelosauria</taxon>
        <taxon>Archosauria</taxon>
        <taxon>Dinosauria</taxon>
        <taxon>Saurischia</taxon>
        <taxon>Theropoda</taxon>
        <taxon>Coelurosauria</taxon>
        <taxon>Aves</taxon>
        <taxon>Neognathae</taxon>
        <taxon>Neoaves</taxon>
        <taxon>Telluraves</taxon>
        <taxon>Australaves</taxon>
        <taxon>Passeriformes</taxon>
        <taxon>Passeroidea</taxon>
        <taxon>Estrildidae</taxon>
        <taxon>Estrildinae</taxon>
        <taxon>Taeniopygia</taxon>
    </lineage>
</organism>
<reference evidence="2" key="3">
    <citation type="submission" date="2025-09" db="UniProtKB">
        <authorList>
            <consortium name="Ensembl"/>
        </authorList>
    </citation>
    <scope>IDENTIFICATION</scope>
</reference>
<dbReference type="AlphaFoldDB" id="A0A674GJB9"/>
<dbReference type="Ensembl" id="ENSTGUT00000031364.1">
    <property type="protein sequence ID" value="ENSTGUP00000022878.1"/>
    <property type="gene ID" value="ENSTGUG00000019366.1"/>
</dbReference>
<dbReference type="InParanoid" id="A0A674GJB9"/>
<keyword evidence="3" id="KW-1185">Reference proteome</keyword>
<reference evidence="2" key="2">
    <citation type="submission" date="2025-08" db="UniProtKB">
        <authorList>
            <consortium name="Ensembl"/>
        </authorList>
    </citation>
    <scope>IDENTIFICATION</scope>
</reference>
<reference evidence="2 3" key="1">
    <citation type="journal article" date="2010" name="Nature">
        <title>The genome of a songbird.</title>
        <authorList>
            <person name="Warren W.C."/>
            <person name="Clayton D.F."/>
            <person name="Ellegren H."/>
            <person name="Arnold A.P."/>
            <person name="Hillier L.W."/>
            <person name="Kunstner A."/>
            <person name="Searle S."/>
            <person name="White S."/>
            <person name="Vilella A.J."/>
            <person name="Fairley S."/>
            <person name="Heger A."/>
            <person name="Kong L."/>
            <person name="Ponting C.P."/>
            <person name="Jarvis E.D."/>
            <person name="Mello C.V."/>
            <person name="Minx P."/>
            <person name="Lovell P."/>
            <person name="Velho T.A."/>
            <person name="Ferris M."/>
            <person name="Balakrishnan C.N."/>
            <person name="Sinha S."/>
            <person name="Blatti C."/>
            <person name="London S.E."/>
            <person name="Li Y."/>
            <person name="Lin Y.C."/>
            <person name="George J."/>
            <person name="Sweedler J."/>
            <person name="Southey B."/>
            <person name="Gunaratne P."/>
            <person name="Watson M."/>
            <person name="Nam K."/>
            <person name="Backstrom N."/>
            <person name="Smeds L."/>
            <person name="Nabholz B."/>
            <person name="Itoh Y."/>
            <person name="Whitney O."/>
            <person name="Pfenning A.R."/>
            <person name="Howard J."/>
            <person name="Volker M."/>
            <person name="Skinner B.M."/>
            <person name="Griffin D.K."/>
            <person name="Ye L."/>
            <person name="McLaren W.M."/>
            <person name="Flicek P."/>
            <person name="Quesada V."/>
            <person name="Velasco G."/>
            <person name="Lopez-Otin C."/>
            <person name="Puente X.S."/>
            <person name="Olender T."/>
            <person name="Lancet D."/>
            <person name="Smit A.F."/>
            <person name="Hubley R."/>
            <person name="Konkel M.K."/>
            <person name="Walker J.A."/>
            <person name="Batzer M.A."/>
            <person name="Gu W."/>
            <person name="Pollock D.D."/>
            <person name="Chen L."/>
            <person name="Cheng Z."/>
            <person name="Eichler E.E."/>
            <person name="Stapley J."/>
            <person name="Slate J."/>
            <person name="Ekblom R."/>
            <person name="Birkhead T."/>
            <person name="Burke T."/>
            <person name="Burt D."/>
            <person name="Scharff C."/>
            <person name="Adam I."/>
            <person name="Richard H."/>
            <person name="Sultan M."/>
            <person name="Soldatov A."/>
            <person name="Lehrach H."/>
            <person name="Edwards S.V."/>
            <person name="Yang S.P."/>
            <person name="Li X."/>
            <person name="Graves T."/>
            <person name="Fulton L."/>
            <person name="Nelson J."/>
            <person name="Chinwalla A."/>
            <person name="Hou S."/>
            <person name="Mardis E.R."/>
            <person name="Wilson R.K."/>
        </authorList>
    </citation>
    <scope>NUCLEOTIDE SEQUENCE [LARGE SCALE GENOMIC DNA]</scope>
</reference>
<dbReference type="Proteomes" id="UP000007754">
    <property type="component" value="Chromosome 11"/>
</dbReference>
<evidence type="ECO:0000256" key="1">
    <source>
        <dbReference type="SAM" id="MobiDB-lite"/>
    </source>
</evidence>
<protein>
    <submittedName>
        <fullName evidence="2">Uncharacterized protein</fullName>
    </submittedName>
</protein>
<evidence type="ECO:0000313" key="3">
    <source>
        <dbReference type="Proteomes" id="UP000007754"/>
    </source>
</evidence>
<accession>A0A674GJB9</accession>
<feature type="compositionally biased region" description="Gly residues" evidence="1">
    <location>
        <begin position="107"/>
        <end position="118"/>
    </location>
</feature>
<sequence length="137" mass="14876">HCCSSSQNQHCCSSQNQHCCSSRNQHCCSSWNQHCCSSQNQHCCSLWNQHCCSPLTEPALLQLTHRTSTAAACSRNQLKPSELQEESRAVITEHWSSLGERVSNKGGQVGKSGSGPAGKGEWQTQSSICLKKGSTGK</sequence>
<name>A0A674GJB9_TAEGU</name>
<evidence type="ECO:0000313" key="2">
    <source>
        <dbReference type="Ensembl" id="ENSTGUP00000022878.1"/>
    </source>
</evidence>
<feature type="region of interest" description="Disordered" evidence="1">
    <location>
        <begin position="95"/>
        <end position="137"/>
    </location>
</feature>
<proteinExistence type="predicted"/>